<accession>A0A1G6RLL7</accession>
<feature type="transmembrane region" description="Helical" evidence="6">
    <location>
        <begin position="297"/>
        <end position="314"/>
    </location>
</feature>
<evidence type="ECO:0000256" key="3">
    <source>
        <dbReference type="ARBA" id="ARBA00022692"/>
    </source>
</evidence>
<dbReference type="GO" id="GO:0022857">
    <property type="term" value="F:transmembrane transporter activity"/>
    <property type="evidence" value="ECO:0007669"/>
    <property type="project" value="InterPro"/>
</dbReference>
<dbReference type="PANTHER" id="PTHR43683:SF1">
    <property type="entry name" value="MULTIDRUG EFFLUX PROTEIN YFMO"/>
    <property type="match status" value="1"/>
</dbReference>
<name>A0A1G6RLL7_9BACI</name>
<feature type="transmembrane region" description="Helical" evidence="6">
    <location>
        <begin position="167"/>
        <end position="186"/>
    </location>
</feature>
<sequence length="412" mass="43628">MSDIRNETIPDGHEIEQAEKELQEDAHSIKRIFQQPKAAWAVAFACVVAFMGIGLVDPILPSIAAQMDATPSQVELLFTSYLLVTGIMMLITGWLSSRIGPKMTLLTGLVIIILFSTLGGLAGSVDELVGLRAGWGLGNALFISTALAVIVSVASGGSAVAIMLYEAALGLGMSVGPLLGGLLGSIHWRAPFFGVAVLMLIGLLAVWILLTDVPKPAKKISLSAPFQALRHPGLLTMGLTALFYNFGFFTLLTYSPFVLNLGEFGIGFVFFVWGIMLAIGSIFIAPSFEAKLGTKKSLSLVMVGIIITLALMGVGADWPVFLIVMIALMGLLLGINNTVMTTAVMEVSPVERSTASAAYSFLRFTGGSISPWLAGKVSEHISIGAPYYVAAAAVLVGLLLFTARRSAMDRLN</sequence>
<keyword evidence="3 6" id="KW-0812">Transmembrane</keyword>
<feature type="transmembrane region" description="Helical" evidence="6">
    <location>
        <begin position="38"/>
        <end position="56"/>
    </location>
</feature>
<dbReference type="InterPro" id="IPR011701">
    <property type="entry name" value="MFS"/>
</dbReference>
<evidence type="ECO:0000256" key="1">
    <source>
        <dbReference type="ARBA" id="ARBA00004651"/>
    </source>
</evidence>
<dbReference type="RefSeq" id="WP_093727490.1">
    <property type="nucleotide sequence ID" value="NZ_FMZB01000006.1"/>
</dbReference>
<keyword evidence="4 6" id="KW-1133">Transmembrane helix</keyword>
<keyword evidence="5 6" id="KW-0472">Membrane</keyword>
<feature type="transmembrane region" description="Helical" evidence="6">
    <location>
        <begin position="385"/>
        <end position="403"/>
    </location>
</feature>
<dbReference type="InterPro" id="IPR020846">
    <property type="entry name" value="MFS_dom"/>
</dbReference>
<dbReference type="Proteomes" id="UP000198666">
    <property type="component" value="Unassembled WGS sequence"/>
</dbReference>
<dbReference type="PRINTS" id="PR01035">
    <property type="entry name" value="TCRTETA"/>
</dbReference>
<evidence type="ECO:0000256" key="6">
    <source>
        <dbReference type="SAM" id="Phobius"/>
    </source>
</evidence>
<proteinExistence type="predicted"/>
<feature type="transmembrane region" description="Helical" evidence="6">
    <location>
        <begin position="234"/>
        <end position="252"/>
    </location>
</feature>
<keyword evidence="2" id="KW-0813">Transport</keyword>
<dbReference type="SUPFAM" id="SSF103473">
    <property type="entry name" value="MFS general substrate transporter"/>
    <property type="match status" value="1"/>
</dbReference>
<keyword evidence="9" id="KW-1185">Reference proteome</keyword>
<feature type="transmembrane region" description="Helical" evidence="6">
    <location>
        <begin position="192"/>
        <end position="213"/>
    </location>
</feature>
<feature type="transmembrane region" description="Helical" evidence="6">
    <location>
        <begin position="135"/>
        <end position="155"/>
    </location>
</feature>
<dbReference type="Pfam" id="PF07690">
    <property type="entry name" value="MFS_1"/>
    <property type="match status" value="1"/>
</dbReference>
<dbReference type="InterPro" id="IPR001958">
    <property type="entry name" value="Tet-R_TetA/multi-R_MdtG-like"/>
</dbReference>
<evidence type="ECO:0000313" key="8">
    <source>
        <dbReference type="EMBL" id="SDD05570.1"/>
    </source>
</evidence>
<comment type="subcellular location">
    <subcellularLocation>
        <location evidence="1">Cell membrane</location>
        <topology evidence="1">Multi-pass membrane protein</topology>
    </subcellularLocation>
</comment>
<dbReference type="PANTHER" id="PTHR43683">
    <property type="entry name" value="MULTIDRUG EFFLUX PROTEIN YFMO"/>
    <property type="match status" value="1"/>
</dbReference>
<dbReference type="Gene3D" id="1.20.1250.20">
    <property type="entry name" value="MFS general substrate transporter like domains"/>
    <property type="match status" value="1"/>
</dbReference>
<evidence type="ECO:0000256" key="2">
    <source>
        <dbReference type="ARBA" id="ARBA00022448"/>
    </source>
</evidence>
<gene>
    <name evidence="8" type="ORF">SAMN05421663_106114</name>
</gene>
<feature type="transmembrane region" description="Helical" evidence="6">
    <location>
        <begin position="76"/>
        <end position="96"/>
    </location>
</feature>
<dbReference type="GO" id="GO:0005886">
    <property type="term" value="C:plasma membrane"/>
    <property type="evidence" value="ECO:0007669"/>
    <property type="project" value="UniProtKB-SubCell"/>
</dbReference>
<organism evidence="8 9">
    <name type="scientific">Terribacillus halophilus</name>
    <dbReference type="NCBI Taxonomy" id="361279"/>
    <lineage>
        <taxon>Bacteria</taxon>
        <taxon>Bacillati</taxon>
        <taxon>Bacillota</taxon>
        <taxon>Bacilli</taxon>
        <taxon>Bacillales</taxon>
        <taxon>Bacillaceae</taxon>
        <taxon>Terribacillus</taxon>
    </lineage>
</organism>
<evidence type="ECO:0000259" key="7">
    <source>
        <dbReference type="PROSITE" id="PS50850"/>
    </source>
</evidence>
<feature type="domain" description="Major facilitator superfamily (MFS) profile" evidence="7">
    <location>
        <begin position="38"/>
        <end position="409"/>
    </location>
</feature>
<dbReference type="InterPro" id="IPR036259">
    <property type="entry name" value="MFS_trans_sf"/>
</dbReference>
<dbReference type="InterPro" id="IPR053200">
    <property type="entry name" value="YfmO-like"/>
</dbReference>
<dbReference type="EMBL" id="FMZB01000006">
    <property type="protein sequence ID" value="SDD05570.1"/>
    <property type="molecule type" value="Genomic_DNA"/>
</dbReference>
<protein>
    <submittedName>
        <fullName evidence="8">Predicted arabinose efflux permease, MFS family</fullName>
    </submittedName>
</protein>
<feature type="transmembrane region" description="Helical" evidence="6">
    <location>
        <begin position="103"/>
        <end position="123"/>
    </location>
</feature>
<dbReference type="CDD" id="cd17474">
    <property type="entry name" value="MFS_YfmO_like"/>
    <property type="match status" value="1"/>
</dbReference>
<dbReference type="AlphaFoldDB" id="A0A1G6RLL7"/>
<reference evidence="9" key="1">
    <citation type="submission" date="2016-10" db="EMBL/GenBank/DDBJ databases">
        <authorList>
            <person name="Varghese N."/>
            <person name="Submissions S."/>
        </authorList>
    </citation>
    <scope>NUCLEOTIDE SEQUENCE [LARGE SCALE GENOMIC DNA]</scope>
    <source>
        <strain evidence="9">DSM 21620</strain>
    </source>
</reference>
<evidence type="ECO:0000313" key="9">
    <source>
        <dbReference type="Proteomes" id="UP000198666"/>
    </source>
</evidence>
<feature type="transmembrane region" description="Helical" evidence="6">
    <location>
        <begin position="356"/>
        <end position="373"/>
    </location>
</feature>
<dbReference type="STRING" id="361279.SAMN05421663_106114"/>
<feature type="transmembrane region" description="Helical" evidence="6">
    <location>
        <begin position="264"/>
        <end position="285"/>
    </location>
</feature>
<dbReference type="OrthoDB" id="66811at2"/>
<feature type="transmembrane region" description="Helical" evidence="6">
    <location>
        <begin position="320"/>
        <end position="344"/>
    </location>
</feature>
<evidence type="ECO:0000256" key="4">
    <source>
        <dbReference type="ARBA" id="ARBA00022989"/>
    </source>
</evidence>
<dbReference type="PROSITE" id="PS50850">
    <property type="entry name" value="MFS"/>
    <property type="match status" value="1"/>
</dbReference>
<evidence type="ECO:0000256" key="5">
    <source>
        <dbReference type="ARBA" id="ARBA00023136"/>
    </source>
</evidence>